<dbReference type="CDD" id="cd12797">
    <property type="entry name" value="M23_peptidase"/>
    <property type="match status" value="1"/>
</dbReference>
<accession>A0A553WH34</accession>
<dbReference type="Gene3D" id="2.70.70.10">
    <property type="entry name" value="Glucose Permease (Domain IIA)"/>
    <property type="match status" value="1"/>
</dbReference>
<dbReference type="PANTHER" id="PTHR21666">
    <property type="entry name" value="PEPTIDASE-RELATED"/>
    <property type="match status" value="1"/>
</dbReference>
<dbReference type="GO" id="GO:0004222">
    <property type="term" value="F:metalloendopeptidase activity"/>
    <property type="evidence" value="ECO:0007669"/>
    <property type="project" value="TreeGrafter"/>
</dbReference>
<sequence>MPSVPITSGRSVDVRPMGNDRFRYAAPRNLMGPSIEGFGRALQGVANDIAEIEATYDDANKLELQNDLQKAASETRSSVLNLRGRAAADSLPDVLRDLDTRAEKLLMSARSPRARDMAKQAFDVVLTNNRELLTGHADKEMFAFKGEQLVAQRDQFAMDAVDLRGTELFDVNVASGVATIEKLARHNGWPDEQLAGERQKFIEGVYLREILAIDAEDGEPTRALARLDEKKNLISPDAEFKLRNSLMPRVNTAWARSEIQNIASSVAPAPTASAQPPAAGKPVAFAHPLRGAGKTIEGGKYGAPRKYGGHSGVDYASPPGTPAYAAAPGRVTRSYFDPAYGNRIEVDHGNGTVSTYSHLQARSVNVGDEVGPDTVLGGVGNTGSASNGSHLHYEVLRNGKKVDPSTVSVLAGVGGVPADPRLDAQAMSNAVEAYILKNKVSETRAEALRAETDRFVSNARSERAEAENDAARRVQDWMNKNKPGDDDLTSIGEIPAAIRSGISPAFEASLRDRANNTRDRLKARSDAAAAERVAATSDAAIFELQMLTDEQLMSTDLSRYRGRLKDKQLGPWVDRQQAIAKQGSGAVVKRDRITAILDSDLAKKLGASRDPDASDKEKRAWSALSTYVDKQVRGKLDKEVSREDIRSYIVAGMAEVEVKGTGFLGSNIGNESMPRAAVAPGATFVSVVPVEQKRKIQANFRARVGRDPTEAEVFDAYQSGKARGAWD</sequence>
<dbReference type="EMBL" id="VKKU01000001">
    <property type="protein sequence ID" value="TSB03978.1"/>
    <property type="molecule type" value="Genomic_DNA"/>
</dbReference>
<evidence type="ECO:0000313" key="4">
    <source>
        <dbReference type="Proteomes" id="UP000320160"/>
    </source>
</evidence>
<evidence type="ECO:0000259" key="2">
    <source>
        <dbReference type="Pfam" id="PF01551"/>
    </source>
</evidence>
<dbReference type="PANTHER" id="PTHR21666:SF289">
    <property type="entry name" value="L-ALA--D-GLU ENDOPEPTIDASE"/>
    <property type="match status" value="1"/>
</dbReference>
<dbReference type="OrthoDB" id="9795421at2"/>
<evidence type="ECO:0000256" key="1">
    <source>
        <dbReference type="ARBA" id="ARBA00022729"/>
    </source>
</evidence>
<keyword evidence="4" id="KW-1185">Reference proteome</keyword>
<gene>
    <name evidence="3" type="ORF">FOM92_00585</name>
</gene>
<keyword evidence="1" id="KW-0732">Signal</keyword>
<dbReference type="Proteomes" id="UP000320160">
    <property type="component" value="Unassembled WGS sequence"/>
</dbReference>
<feature type="domain" description="M23ase beta-sheet core" evidence="2">
    <location>
        <begin position="309"/>
        <end position="404"/>
    </location>
</feature>
<dbReference type="InterPro" id="IPR050570">
    <property type="entry name" value="Cell_wall_metabolism_enzyme"/>
</dbReference>
<name>A0A553WH34_9SPHN</name>
<reference evidence="3 4" key="1">
    <citation type="submission" date="2019-07" db="EMBL/GenBank/DDBJ databases">
        <authorList>
            <person name="Park M."/>
        </authorList>
    </citation>
    <scope>NUCLEOTIDE SEQUENCE [LARGE SCALE GENOMIC DNA]</scope>
    <source>
        <strain evidence="3 4">KCTC32445</strain>
    </source>
</reference>
<organism evidence="3 4">
    <name type="scientific">Sphingorhabdus contaminans</name>
    <dbReference type="NCBI Taxonomy" id="1343899"/>
    <lineage>
        <taxon>Bacteria</taxon>
        <taxon>Pseudomonadati</taxon>
        <taxon>Pseudomonadota</taxon>
        <taxon>Alphaproteobacteria</taxon>
        <taxon>Sphingomonadales</taxon>
        <taxon>Sphingomonadaceae</taxon>
        <taxon>Sphingorhabdus</taxon>
    </lineage>
</organism>
<dbReference type="Pfam" id="PF01551">
    <property type="entry name" value="Peptidase_M23"/>
    <property type="match status" value="1"/>
</dbReference>
<protein>
    <submittedName>
        <fullName evidence="3">M23 family metallopeptidase</fullName>
    </submittedName>
</protein>
<evidence type="ECO:0000313" key="3">
    <source>
        <dbReference type="EMBL" id="TSB03978.1"/>
    </source>
</evidence>
<dbReference type="InterPro" id="IPR016047">
    <property type="entry name" value="M23ase_b-sheet_dom"/>
</dbReference>
<proteinExistence type="predicted"/>
<dbReference type="SUPFAM" id="SSF51261">
    <property type="entry name" value="Duplicated hybrid motif"/>
    <property type="match status" value="1"/>
</dbReference>
<comment type="caution">
    <text evidence="3">The sequence shown here is derived from an EMBL/GenBank/DDBJ whole genome shotgun (WGS) entry which is preliminary data.</text>
</comment>
<dbReference type="InterPro" id="IPR011055">
    <property type="entry name" value="Dup_hybrid_motif"/>
</dbReference>
<dbReference type="AlphaFoldDB" id="A0A553WH34"/>